<protein>
    <submittedName>
        <fullName evidence="1">Uncharacterized protein</fullName>
    </submittedName>
</protein>
<gene>
    <name evidence="1" type="ORF">METZ01_LOCUS64084</name>
</gene>
<organism evidence="1">
    <name type="scientific">marine metagenome</name>
    <dbReference type="NCBI Taxonomy" id="408172"/>
    <lineage>
        <taxon>unclassified sequences</taxon>
        <taxon>metagenomes</taxon>
        <taxon>ecological metagenomes</taxon>
    </lineage>
</organism>
<accession>A0A381T4W6</accession>
<evidence type="ECO:0000313" key="1">
    <source>
        <dbReference type="EMBL" id="SVA11230.1"/>
    </source>
</evidence>
<proteinExistence type="predicted"/>
<reference evidence="1" key="1">
    <citation type="submission" date="2018-05" db="EMBL/GenBank/DDBJ databases">
        <authorList>
            <person name="Lanie J.A."/>
            <person name="Ng W.-L."/>
            <person name="Kazmierczak K.M."/>
            <person name="Andrzejewski T.M."/>
            <person name="Davidsen T.M."/>
            <person name="Wayne K.J."/>
            <person name="Tettelin H."/>
            <person name="Glass J.I."/>
            <person name="Rusch D."/>
            <person name="Podicherti R."/>
            <person name="Tsui H.-C.T."/>
            <person name="Winkler M.E."/>
        </authorList>
    </citation>
    <scope>NUCLEOTIDE SEQUENCE</scope>
</reference>
<dbReference type="EMBL" id="UINC01004030">
    <property type="protein sequence ID" value="SVA11230.1"/>
    <property type="molecule type" value="Genomic_DNA"/>
</dbReference>
<name>A0A381T4W6_9ZZZZ</name>
<feature type="non-terminal residue" evidence="1">
    <location>
        <position position="1"/>
    </location>
</feature>
<dbReference type="AlphaFoldDB" id="A0A381T4W6"/>
<sequence>YSAILDGLSFLSGDRYEVNMKQWMTTFENYNPLQGTEKMLIILRGPISHKWSLDKESGYKERHKTYEQTNWIIEKFLYELKQKRIANVDVMFIHTFLVKKPVNTGKVWIAENDLGGKRKTKKVRKHKGIVQTGGKKGKLRKGYRYSGKKLKSGLPQIIKCKSKKC</sequence>